<feature type="transmembrane region" description="Helical" evidence="9">
    <location>
        <begin position="353"/>
        <end position="369"/>
    </location>
</feature>
<dbReference type="Gene3D" id="1.20.1720.10">
    <property type="entry name" value="Multidrug resistance protein D"/>
    <property type="match status" value="1"/>
</dbReference>
<feature type="domain" description="Major facilitator superfamily (MFS) profile" evidence="10">
    <location>
        <begin position="35"/>
        <end position="516"/>
    </location>
</feature>
<dbReference type="PROSITE" id="PS00216">
    <property type="entry name" value="SUGAR_TRANSPORT_1"/>
    <property type="match status" value="1"/>
</dbReference>
<dbReference type="AlphaFoldDB" id="A0A438AID9"/>
<feature type="transmembrane region" description="Helical" evidence="9">
    <location>
        <begin position="126"/>
        <end position="148"/>
    </location>
</feature>
<evidence type="ECO:0000256" key="1">
    <source>
        <dbReference type="ARBA" id="ARBA00004651"/>
    </source>
</evidence>
<feature type="transmembrane region" description="Helical" evidence="9">
    <location>
        <begin position="417"/>
        <end position="438"/>
    </location>
</feature>
<dbReference type="SUPFAM" id="SSF103473">
    <property type="entry name" value="MFS general substrate transporter"/>
    <property type="match status" value="1"/>
</dbReference>
<evidence type="ECO:0000256" key="5">
    <source>
        <dbReference type="ARBA" id="ARBA00022692"/>
    </source>
</evidence>
<evidence type="ECO:0000256" key="2">
    <source>
        <dbReference type="ARBA" id="ARBA00008537"/>
    </source>
</evidence>
<feature type="transmembrane region" description="Helical" evidence="9">
    <location>
        <begin position="328"/>
        <end position="346"/>
    </location>
</feature>
<gene>
    <name evidence="11" type="ORF">EKE94_05590</name>
</gene>
<evidence type="ECO:0000259" key="10">
    <source>
        <dbReference type="PROSITE" id="PS50850"/>
    </source>
</evidence>
<comment type="subcellular location">
    <subcellularLocation>
        <location evidence="1">Cell membrane</location>
        <topology evidence="1">Multi-pass membrane protein</topology>
    </subcellularLocation>
</comment>
<feature type="transmembrane region" description="Helical" evidence="9">
    <location>
        <begin position="221"/>
        <end position="238"/>
    </location>
</feature>
<dbReference type="InterPro" id="IPR011701">
    <property type="entry name" value="MFS"/>
</dbReference>
<dbReference type="PROSITE" id="PS50850">
    <property type="entry name" value="MFS"/>
    <property type="match status" value="1"/>
</dbReference>
<dbReference type="Gene3D" id="1.20.1250.20">
    <property type="entry name" value="MFS general substrate transporter like domains"/>
    <property type="match status" value="1"/>
</dbReference>
<evidence type="ECO:0000313" key="12">
    <source>
        <dbReference type="Proteomes" id="UP000285908"/>
    </source>
</evidence>
<dbReference type="EMBL" id="RQXX01000002">
    <property type="protein sequence ID" value="RVV98395.1"/>
    <property type="molecule type" value="Genomic_DNA"/>
</dbReference>
<keyword evidence="6 9" id="KW-1133">Transmembrane helix</keyword>
<evidence type="ECO:0000256" key="9">
    <source>
        <dbReference type="SAM" id="Phobius"/>
    </source>
</evidence>
<organism evidence="11 12">
    <name type="scientific">Mesobaculum littorinae</name>
    <dbReference type="NCBI Taxonomy" id="2486419"/>
    <lineage>
        <taxon>Bacteria</taxon>
        <taxon>Pseudomonadati</taxon>
        <taxon>Pseudomonadota</taxon>
        <taxon>Alphaproteobacteria</taxon>
        <taxon>Rhodobacterales</taxon>
        <taxon>Roseobacteraceae</taxon>
        <taxon>Mesobaculum</taxon>
    </lineage>
</organism>
<dbReference type="NCBIfam" id="TIGR00711">
    <property type="entry name" value="efflux_EmrB"/>
    <property type="match status" value="1"/>
</dbReference>
<feature type="region of interest" description="Disordered" evidence="8">
    <location>
        <begin position="1"/>
        <end position="20"/>
    </location>
</feature>
<comment type="similarity">
    <text evidence="2">Belongs to the major facilitator superfamily. EmrB family.</text>
</comment>
<evidence type="ECO:0000256" key="6">
    <source>
        <dbReference type="ARBA" id="ARBA00022989"/>
    </source>
</evidence>
<keyword evidence="5 9" id="KW-0812">Transmembrane</keyword>
<feature type="transmembrane region" description="Helical" evidence="9">
    <location>
        <begin position="100"/>
        <end position="120"/>
    </location>
</feature>
<feature type="transmembrane region" description="Helical" evidence="9">
    <location>
        <begin position="488"/>
        <end position="512"/>
    </location>
</feature>
<name>A0A438AID9_9RHOB</name>
<dbReference type="PANTHER" id="PTHR42718:SF9">
    <property type="entry name" value="MAJOR FACILITATOR SUPERFAMILY MULTIDRUG TRANSPORTER MFSC"/>
    <property type="match status" value="1"/>
</dbReference>
<feature type="transmembrane region" description="Helical" evidence="9">
    <location>
        <begin position="187"/>
        <end position="209"/>
    </location>
</feature>
<comment type="caution">
    <text evidence="11">The sequence shown here is derived from an EMBL/GenBank/DDBJ whole genome shotgun (WGS) entry which is preliminary data.</text>
</comment>
<dbReference type="RefSeq" id="WP_127905628.1">
    <property type="nucleotide sequence ID" value="NZ_RQXX01000002.1"/>
</dbReference>
<dbReference type="CDD" id="cd17503">
    <property type="entry name" value="MFS_LmrB_MDR_like"/>
    <property type="match status" value="1"/>
</dbReference>
<keyword evidence="7 9" id="KW-0472">Membrane</keyword>
<dbReference type="PRINTS" id="PR01036">
    <property type="entry name" value="TCRTETB"/>
</dbReference>
<evidence type="ECO:0000256" key="4">
    <source>
        <dbReference type="ARBA" id="ARBA00022475"/>
    </source>
</evidence>
<protein>
    <submittedName>
        <fullName evidence="11">DHA2 family efflux MFS transporter permease subunit</fullName>
    </submittedName>
</protein>
<accession>A0A438AID9</accession>
<keyword evidence="12" id="KW-1185">Reference proteome</keyword>
<sequence>MDDLPPAPSSPASAASGKGATLSPPALKVAYPGLLTASIMLATVMQVLDTTIANVALPHMAASLNATQEEITWVLTSYIVASAIATPLTGWVADRVGRRMVFVGSIIGFVLSSMLCGISTSLPEMVVFRIFQGIFGAALIPLSQALLLDINPRERIGQAMAIYGMGIMVGPIIGPTLGGYLTEVFNWRYVFFINLPLGAIALLGVAAFIPREEIKLRRFDIMGFGLLALAVGSLQLMLDRGQSAGWFDAFEIQLYFGLMLSGFWAFVIHCWGAKDPFVDLAMFRDRNFVMGLVFIFVIGMTLFSGLALLPPLLQKIMGYPVIETGLVMAPRGVGTMLSMVIVGRLVGRFDPRLLVGFGLCMTAWSLLLMEGFESGMNARPIIVSGVMQGFGLGFVFVPLSTLTFATIAQRFRGDATAMFSLVRNVGSGVGISLVTVTLSRMSTVNHEEIASTLTAQAPAVRNTLPQLLEGSRLYAAIADQLVSREAAMIAYVDNFALMLVLTLAVIPILLLLRRPT</sequence>
<proteinExistence type="inferred from homology"/>
<keyword evidence="4" id="KW-1003">Cell membrane</keyword>
<dbReference type="Proteomes" id="UP000285908">
    <property type="component" value="Unassembled WGS sequence"/>
</dbReference>
<feature type="transmembrane region" description="Helical" evidence="9">
    <location>
        <begin position="71"/>
        <end position="93"/>
    </location>
</feature>
<dbReference type="GO" id="GO:0022857">
    <property type="term" value="F:transmembrane transporter activity"/>
    <property type="evidence" value="ECO:0007669"/>
    <property type="project" value="InterPro"/>
</dbReference>
<feature type="transmembrane region" description="Helical" evidence="9">
    <location>
        <begin position="250"/>
        <end position="268"/>
    </location>
</feature>
<evidence type="ECO:0000256" key="8">
    <source>
        <dbReference type="SAM" id="MobiDB-lite"/>
    </source>
</evidence>
<feature type="transmembrane region" description="Helical" evidence="9">
    <location>
        <begin position="160"/>
        <end position="181"/>
    </location>
</feature>
<feature type="transmembrane region" description="Helical" evidence="9">
    <location>
        <begin position="288"/>
        <end position="308"/>
    </location>
</feature>
<dbReference type="InterPro" id="IPR020846">
    <property type="entry name" value="MFS_dom"/>
</dbReference>
<evidence type="ECO:0000256" key="3">
    <source>
        <dbReference type="ARBA" id="ARBA00022448"/>
    </source>
</evidence>
<dbReference type="GO" id="GO:0005886">
    <property type="term" value="C:plasma membrane"/>
    <property type="evidence" value="ECO:0007669"/>
    <property type="project" value="UniProtKB-SubCell"/>
</dbReference>
<evidence type="ECO:0000256" key="7">
    <source>
        <dbReference type="ARBA" id="ARBA00023136"/>
    </source>
</evidence>
<dbReference type="Pfam" id="PF07690">
    <property type="entry name" value="MFS_1"/>
    <property type="match status" value="1"/>
</dbReference>
<feature type="transmembrane region" description="Helical" evidence="9">
    <location>
        <begin position="381"/>
        <end position="405"/>
    </location>
</feature>
<dbReference type="InterPro" id="IPR036259">
    <property type="entry name" value="MFS_trans_sf"/>
</dbReference>
<dbReference type="InterPro" id="IPR005829">
    <property type="entry name" value="Sugar_transporter_CS"/>
</dbReference>
<evidence type="ECO:0000313" key="11">
    <source>
        <dbReference type="EMBL" id="RVV98395.1"/>
    </source>
</evidence>
<dbReference type="PANTHER" id="PTHR42718">
    <property type="entry name" value="MAJOR FACILITATOR SUPERFAMILY MULTIDRUG TRANSPORTER MFSC"/>
    <property type="match status" value="1"/>
</dbReference>
<dbReference type="OrthoDB" id="9812221at2"/>
<dbReference type="InterPro" id="IPR004638">
    <property type="entry name" value="EmrB-like"/>
</dbReference>
<reference evidence="11 12" key="1">
    <citation type="submission" date="2018-11" db="EMBL/GenBank/DDBJ databases">
        <title>Mesobaculum littorinae gen. nov., sp. nov., isolated from Littorina scabra that represents a novel genus of the order Rhodobacteraceae.</title>
        <authorList>
            <person name="Li F."/>
        </authorList>
    </citation>
    <scope>NUCLEOTIDE SEQUENCE [LARGE SCALE GENOMIC DNA]</scope>
    <source>
        <strain evidence="11 12">M0103</strain>
    </source>
</reference>
<keyword evidence="3" id="KW-0813">Transport</keyword>